<accession>A0A327R466</accession>
<proteinExistence type="predicted"/>
<keyword evidence="2" id="KW-1185">Reference proteome</keyword>
<reference evidence="1 2" key="1">
    <citation type="submission" date="2018-06" db="EMBL/GenBank/DDBJ databases">
        <title>Genomic Encyclopedia of Archaeal and Bacterial Type Strains, Phase II (KMG-II): from individual species to whole genera.</title>
        <authorList>
            <person name="Goeker M."/>
        </authorList>
    </citation>
    <scope>NUCLEOTIDE SEQUENCE [LARGE SCALE GENOMIC DNA]</scope>
    <source>
        <strain evidence="1 2">DSM 23857</strain>
    </source>
</reference>
<organism evidence="1 2">
    <name type="scientific">Chitinophaga skermanii</name>
    <dbReference type="NCBI Taxonomy" id="331697"/>
    <lineage>
        <taxon>Bacteria</taxon>
        <taxon>Pseudomonadati</taxon>
        <taxon>Bacteroidota</taxon>
        <taxon>Chitinophagia</taxon>
        <taxon>Chitinophagales</taxon>
        <taxon>Chitinophagaceae</taxon>
        <taxon>Chitinophaga</taxon>
    </lineage>
</organism>
<protein>
    <recommendedName>
        <fullName evidence="3">Outer membrane protein with beta-barrel domain</fullName>
    </recommendedName>
</protein>
<gene>
    <name evidence="1" type="ORF">LX64_00612</name>
</gene>
<dbReference type="AlphaFoldDB" id="A0A327R466"/>
<dbReference type="Proteomes" id="UP000249547">
    <property type="component" value="Unassembled WGS sequence"/>
</dbReference>
<evidence type="ECO:0000313" key="1">
    <source>
        <dbReference type="EMBL" id="RAJ11005.1"/>
    </source>
</evidence>
<evidence type="ECO:0008006" key="3">
    <source>
        <dbReference type="Google" id="ProtNLM"/>
    </source>
</evidence>
<dbReference type="OrthoDB" id="664260at2"/>
<dbReference type="RefSeq" id="WP_111596111.1">
    <property type="nucleotide sequence ID" value="NZ_QLLL01000001.1"/>
</dbReference>
<dbReference type="EMBL" id="QLLL01000001">
    <property type="protein sequence ID" value="RAJ11005.1"/>
    <property type="molecule type" value="Genomic_DNA"/>
</dbReference>
<evidence type="ECO:0000313" key="2">
    <source>
        <dbReference type="Proteomes" id="UP000249547"/>
    </source>
</evidence>
<name>A0A327R466_9BACT</name>
<sequence length="267" mass="29371">MKQIVFIVSLCSSLYSTAQPSLWRNVHHIVYARTFSANHHLPASHLLNQARLGNLKRSSTSVLYESRFLLPGVGIYSCVFATPLGNGGIGVSFGAVGDRYFKEQQFGIAYGMNINTSMQVGAQFNYVSATGEGLQREFAVVPEVAWLCHITPALSLGLQWYNIGGSYVIKQTLLQIPVIVTVGIGYEISEQVLLEVVCVKASQSSLTAAMKLLYEPVKFLQIQLSTAFQPSMQAISFRWKRGKMGYGIGGSYHVQLGISPNVLLIWQ</sequence>
<comment type="caution">
    <text evidence="1">The sequence shown here is derived from an EMBL/GenBank/DDBJ whole genome shotgun (WGS) entry which is preliminary data.</text>
</comment>